<keyword evidence="2" id="KW-0433">Leucine-rich repeat</keyword>
<dbReference type="EMBL" id="CABPRW010000003">
    <property type="protein sequence ID" value="VVD89174.1"/>
    <property type="molecule type" value="Genomic_DNA"/>
</dbReference>
<protein>
    <submittedName>
        <fullName evidence="5">E3 ubiquitin-protein ligase SspH2</fullName>
        <ecNumber evidence="5">2.3.2.27</ecNumber>
    </submittedName>
</protein>
<reference evidence="5 6" key="1">
    <citation type="submission" date="2019-08" db="EMBL/GenBank/DDBJ databases">
        <authorList>
            <person name="Peeters C."/>
        </authorList>
    </citation>
    <scope>NUCLEOTIDE SEQUENCE [LARGE SCALE GENOMIC DNA]</scope>
    <source>
        <strain evidence="5 6">LMG 31113</strain>
    </source>
</reference>
<keyword evidence="5" id="KW-0808">Transferase</keyword>
<evidence type="ECO:0000313" key="6">
    <source>
        <dbReference type="Proteomes" id="UP000382577"/>
    </source>
</evidence>
<feature type="region of interest" description="Disordered" evidence="4">
    <location>
        <begin position="1"/>
        <end position="33"/>
    </location>
</feature>
<gene>
    <name evidence="5" type="primary">sspH2</name>
    <name evidence="5" type="ORF">PFI31113_01505</name>
</gene>
<dbReference type="SUPFAM" id="SSF52058">
    <property type="entry name" value="L domain-like"/>
    <property type="match status" value="1"/>
</dbReference>
<accession>A0A5E4TRD9</accession>
<sequence>MDRISASSAIRPVNYANAQPPSDRESESVNGPSGTYVQAWHVPPFNCATRDDGSYERLSAHLLGAMLWLDRAPPMTEDEKAWTINELQRYLKDVYGREEVPTETTQELANEIVRNCGQGAGRDEPSAATIAFARDVLGEIREQNKIKVDVDYVLHGMARDTPRGFTAMTHEAVSDLLDQNHLMAWAKLGPGNEANGRAIVARQLLQTLSSDLYDELTASNLGLTSLPDIPKSLCYMNVGRNKLKELPVFPEEISVVLVYDNVLTKLPFVPRNMKYLHAENNLLTEIPYELRDTDDDCVFYCAGNPLSEEMVNYWKNLISNTPKYGPDFGKLYSITNTFTDTVGKKPGVYTGSQISFGSEPPDLRPWDEWDF</sequence>
<evidence type="ECO:0000313" key="5">
    <source>
        <dbReference type="EMBL" id="VVD89174.1"/>
    </source>
</evidence>
<evidence type="ECO:0000256" key="2">
    <source>
        <dbReference type="ARBA" id="ARBA00022614"/>
    </source>
</evidence>
<keyword evidence="3" id="KW-0677">Repeat</keyword>
<keyword evidence="5" id="KW-0012">Acyltransferase</keyword>
<dbReference type="EC" id="2.3.2.27" evidence="5"/>
<name>A0A5E4TRD9_9BURK</name>
<comment type="similarity">
    <text evidence="1">Belongs to the LRR-containing bacterial E3 ligase family.</text>
</comment>
<dbReference type="PANTHER" id="PTHR47114">
    <property type="match status" value="1"/>
</dbReference>
<evidence type="ECO:0000256" key="3">
    <source>
        <dbReference type="ARBA" id="ARBA00022737"/>
    </source>
</evidence>
<dbReference type="RefSeq" id="WP_150599204.1">
    <property type="nucleotide sequence ID" value="NZ_CABPRW010000003.1"/>
</dbReference>
<dbReference type="SMART" id="SM00364">
    <property type="entry name" value="LRR_BAC"/>
    <property type="match status" value="3"/>
</dbReference>
<organism evidence="5 6">
    <name type="scientific">Pandoraea fibrosis</name>
    <dbReference type="NCBI Taxonomy" id="1891094"/>
    <lineage>
        <taxon>Bacteria</taxon>
        <taxon>Pseudomonadati</taxon>
        <taxon>Pseudomonadota</taxon>
        <taxon>Betaproteobacteria</taxon>
        <taxon>Burkholderiales</taxon>
        <taxon>Burkholderiaceae</taxon>
        <taxon>Pandoraea</taxon>
    </lineage>
</organism>
<dbReference type="Gene3D" id="3.80.10.10">
    <property type="entry name" value="Ribonuclease Inhibitor"/>
    <property type="match status" value="1"/>
</dbReference>
<dbReference type="InterPro" id="IPR051071">
    <property type="entry name" value="LRR-bact_E3_ubiq_ligases"/>
</dbReference>
<dbReference type="InterPro" id="IPR032675">
    <property type="entry name" value="LRR_dom_sf"/>
</dbReference>
<evidence type="ECO:0000256" key="4">
    <source>
        <dbReference type="SAM" id="MobiDB-lite"/>
    </source>
</evidence>
<dbReference type="AlphaFoldDB" id="A0A5E4TRD9"/>
<dbReference type="GO" id="GO:0061630">
    <property type="term" value="F:ubiquitin protein ligase activity"/>
    <property type="evidence" value="ECO:0007669"/>
    <property type="project" value="UniProtKB-EC"/>
</dbReference>
<proteinExistence type="inferred from homology"/>
<evidence type="ECO:0000256" key="1">
    <source>
        <dbReference type="ARBA" id="ARBA00009868"/>
    </source>
</evidence>
<dbReference type="PANTHER" id="PTHR47114:SF2">
    <property type="entry name" value="OLIGODENDROCYTE-MYELIN GLYCOPROTEIN"/>
    <property type="match status" value="1"/>
</dbReference>
<dbReference type="Proteomes" id="UP000382577">
    <property type="component" value="Unassembled WGS sequence"/>
</dbReference>